<dbReference type="GO" id="GO:0008270">
    <property type="term" value="F:zinc ion binding"/>
    <property type="evidence" value="ECO:0007669"/>
    <property type="project" value="InterPro"/>
</dbReference>
<dbReference type="InterPro" id="IPR050765">
    <property type="entry name" value="Riboflavin_Biosynth_HTPR"/>
</dbReference>
<evidence type="ECO:0000313" key="11">
    <source>
        <dbReference type="EMBL" id="CAB4607813.1"/>
    </source>
</evidence>
<dbReference type="InterPro" id="IPR004794">
    <property type="entry name" value="Eubact_RibD"/>
</dbReference>
<name>A0A6J6H5S0_9ZZZZ</name>
<evidence type="ECO:0000256" key="6">
    <source>
        <dbReference type="ARBA" id="ARBA00022857"/>
    </source>
</evidence>
<dbReference type="EMBL" id="CAEZSN010000046">
    <property type="protein sequence ID" value="CAB4541419.1"/>
    <property type="molecule type" value="Genomic_DNA"/>
</dbReference>
<evidence type="ECO:0000256" key="8">
    <source>
        <dbReference type="ARBA" id="ARBA00023268"/>
    </source>
</evidence>
<dbReference type="UniPathway" id="UPA00275">
    <property type="reaction ID" value="UER00401"/>
</dbReference>
<feature type="domain" description="CMP/dCMP-type deaminase" evidence="9">
    <location>
        <begin position="3"/>
        <end position="124"/>
    </location>
</feature>
<dbReference type="GO" id="GO:0008835">
    <property type="term" value="F:diaminohydroxyphosphoribosylaminopyrimidine deaminase activity"/>
    <property type="evidence" value="ECO:0007669"/>
    <property type="project" value="InterPro"/>
</dbReference>
<keyword evidence="5" id="KW-0862">Zinc</keyword>
<dbReference type="Gene3D" id="3.40.140.10">
    <property type="entry name" value="Cytidine Deaminase, domain 2"/>
    <property type="match status" value="1"/>
</dbReference>
<evidence type="ECO:0000256" key="2">
    <source>
        <dbReference type="ARBA" id="ARBA00004910"/>
    </source>
</evidence>
<sequence>MNEVYENTMRRALELALRGPAFGVNPQVGAVILDESGSIVAEGWHEGAGTPHAEVMALSQLSLPLAAGYTAVVTLEPCNHTGLTGPCAQALIVAGISRVVFASFDPGVDSGAGAATLRDAGVEVIAGVLEDLADEQSRVWLMSVQNQRPFVTLKWAQSLDGRAAAADGSSKWISGSESRAHAHVMRSDVDAILVGTGTVLSDNPSLTARKPDGSLYAHQPLRVVLGNSMIPADAAIFDTSAETVRVHNHDVSLLLAELYARGVKHLLVEGGPTVASAFVRSGLVDEFVTYVAPQLIGGPGLAVTDLGVDTMASAYQLAFKEVVPLGADLFIRAARSH</sequence>
<dbReference type="Gene3D" id="3.40.430.10">
    <property type="entry name" value="Dihydrofolate Reductase, subunit A"/>
    <property type="match status" value="2"/>
</dbReference>
<dbReference type="SUPFAM" id="SSF53927">
    <property type="entry name" value="Cytidine deaminase-like"/>
    <property type="match status" value="1"/>
</dbReference>
<accession>A0A6J6H5S0</accession>
<dbReference type="AlphaFoldDB" id="A0A6J6H5S0"/>
<keyword evidence="4" id="KW-0479">Metal-binding</keyword>
<keyword evidence="3" id="KW-0686">Riboflavin biosynthesis</keyword>
<dbReference type="InterPro" id="IPR002734">
    <property type="entry name" value="RibDG_C"/>
</dbReference>
<dbReference type="InterPro" id="IPR016193">
    <property type="entry name" value="Cytidine_deaminase-like"/>
</dbReference>
<dbReference type="InterPro" id="IPR016192">
    <property type="entry name" value="APOBEC/CMP_deaminase_Zn-bd"/>
</dbReference>
<evidence type="ECO:0000256" key="1">
    <source>
        <dbReference type="ARBA" id="ARBA00004882"/>
    </source>
</evidence>
<dbReference type="PANTHER" id="PTHR38011:SF7">
    <property type="entry name" value="2,5-DIAMINO-6-RIBOSYLAMINO-4(3H)-PYRIMIDINONE 5'-PHOSPHATE REDUCTASE"/>
    <property type="match status" value="1"/>
</dbReference>
<dbReference type="Pfam" id="PF00383">
    <property type="entry name" value="dCMP_cyt_deam_1"/>
    <property type="match status" value="1"/>
</dbReference>
<dbReference type="SUPFAM" id="SSF53597">
    <property type="entry name" value="Dihydrofolate reductase-like"/>
    <property type="match status" value="1"/>
</dbReference>
<dbReference type="GO" id="GO:0009231">
    <property type="term" value="P:riboflavin biosynthetic process"/>
    <property type="evidence" value="ECO:0007669"/>
    <property type="project" value="UniProtKB-UniPathway"/>
</dbReference>
<organism evidence="11">
    <name type="scientific">freshwater metagenome</name>
    <dbReference type="NCBI Taxonomy" id="449393"/>
    <lineage>
        <taxon>unclassified sequences</taxon>
        <taxon>metagenomes</taxon>
        <taxon>ecological metagenomes</taxon>
    </lineage>
</organism>
<dbReference type="EMBL" id="CAEZUR010000040">
    <property type="protein sequence ID" value="CAB4607813.1"/>
    <property type="molecule type" value="Genomic_DNA"/>
</dbReference>
<dbReference type="GO" id="GO:0008703">
    <property type="term" value="F:5-amino-6-(5-phosphoribosylamino)uracil reductase activity"/>
    <property type="evidence" value="ECO:0007669"/>
    <property type="project" value="InterPro"/>
</dbReference>
<dbReference type="PROSITE" id="PS00903">
    <property type="entry name" value="CYT_DCMP_DEAMINASES_1"/>
    <property type="match status" value="1"/>
</dbReference>
<protein>
    <submittedName>
        <fullName evidence="11">Unannotated protein</fullName>
    </submittedName>
</protein>
<evidence type="ECO:0000256" key="5">
    <source>
        <dbReference type="ARBA" id="ARBA00022833"/>
    </source>
</evidence>
<evidence type="ECO:0000256" key="4">
    <source>
        <dbReference type="ARBA" id="ARBA00022723"/>
    </source>
</evidence>
<dbReference type="PROSITE" id="PS51747">
    <property type="entry name" value="CYT_DCMP_DEAMINASES_2"/>
    <property type="match status" value="1"/>
</dbReference>
<dbReference type="Pfam" id="PF01872">
    <property type="entry name" value="RibD_C"/>
    <property type="match status" value="1"/>
</dbReference>
<dbReference type="CDD" id="cd01284">
    <property type="entry name" value="Riboflavin_deaminase-reductase"/>
    <property type="match status" value="1"/>
</dbReference>
<keyword evidence="7" id="KW-0560">Oxidoreductase</keyword>
<evidence type="ECO:0000259" key="9">
    <source>
        <dbReference type="PROSITE" id="PS51747"/>
    </source>
</evidence>
<proteinExistence type="predicted"/>
<evidence type="ECO:0000256" key="7">
    <source>
        <dbReference type="ARBA" id="ARBA00023002"/>
    </source>
</evidence>
<reference evidence="11" key="1">
    <citation type="submission" date="2020-05" db="EMBL/GenBank/DDBJ databases">
        <authorList>
            <person name="Chiriac C."/>
            <person name="Salcher M."/>
            <person name="Ghai R."/>
            <person name="Kavagutti S V."/>
        </authorList>
    </citation>
    <scope>NUCLEOTIDE SEQUENCE</scope>
</reference>
<dbReference type="NCBIfam" id="TIGR00326">
    <property type="entry name" value="eubact_ribD"/>
    <property type="match status" value="1"/>
</dbReference>
<evidence type="ECO:0000256" key="3">
    <source>
        <dbReference type="ARBA" id="ARBA00022619"/>
    </source>
</evidence>
<dbReference type="PIRSF" id="PIRSF006769">
    <property type="entry name" value="RibD"/>
    <property type="match status" value="1"/>
</dbReference>
<evidence type="ECO:0000313" key="10">
    <source>
        <dbReference type="EMBL" id="CAB4541419.1"/>
    </source>
</evidence>
<dbReference type="InterPro" id="IPR002125">
    <property type="entry name" value="CMP_dCMP_dom"/>
</dbReference>
<dbReference type="PANTHER" id="PTHR38011">
    <property type="entry name" value="DIHYDROFOLATE REDUCTASE FAMILY PROTEIN (AFU_ORTHOLOGUE AFUA_8G06820)"/>
    <property type="match status" value="1"/>
</dbReference>
<dbReference type="InterPro" id="IPR024072">
    <property type="entry name" value="DHFR-like_dom_sf"/>
</dbReference>
<gene>
    <name evidence="10" type="ORF">UFOPK1433_00522</name>
    <name evidence="11" type="ORF">UFOPK1843_00621</name>
</gene>
<keyword evidence="6" id="KW-0521">NADP</keyword>
<comment type="pathway">
    <text evidence="2">Cofactor biosynthesis; riboflavin biosynthesis; 5-amino-6-(D-ribitylamino)uracil from GTP: step 3/4.</text>
</comment>
<keyword evidence="8" id="KW-0511">Multifunctional enzyme</keyword>
<comment type="pathway">
    <text evidence="1">Cofactor biosynthesis; riboflavin biosynthesis; 5-amino-6-(D-ribitylamino)uracil from GTP: step 2/4.</text>
</comment>